<organism evidence="1 2">
    <name type="scientific">Vararia minispora EC-137</name>
    <dbReference type="NCBI Taxonomy" id="1314806"/>
    <lineage>
        <taxon>Eukaryota</taxon>
        <taxon>Fungi</taxon>
        <taxon>Dikarya</taxon>
        <taxon>Basidiomycota</taxon>
        <taxon>Agaricomycotina</taxon>
        <taxon>Agaricomycetes</taxon>
        <taxon>Russulales</taxon>
        <taxon>Lachnocladiaceae</taxon>
        <taxon>Vararia</taxon>
    </lineage>
</organism>
<comment type="caution">
    <text evidence="1">The sequence shown here is derived from an EMBL/GenBank/DDBJ whole genome shotgun (WGS) entry which is preliminary data.</text>
</comment>
<gene>
    <name evidence="1" type="ORF">K488DRAFT_91376</name>
</gene>
<dbReference type="EMBL" id="MU274020">
    <property type="protein sequence ID" value="KAI0027072.1"/>
    <property type="molecule type" value="Genomic_DNA"/>
</dbReference>
<keyword evidence="2" id="KW-1185">Reference proteome</keyword>
<reference evidence="1" key="2">
    <citation type="journal article" date="2022" name="New Phytol.">
        <title>Evolutionary transition to the ectomycorrhizal habit in the genomes of a hyperdiverse lineage of mushroom-forming fungi.</title>
        <authorList>
            <person name="Looney B."/>
            <person name="Miyauchi S."/>
            <person name="Morin E."/>
            <person name="Drula E."/>
            <person name="Courty P.E."/>
            <person name="Kohler A."/>
            <person name="Kuo A."/>
            <person name="LaButti K."/>
            <person name="Pangilinan J."/>
            <person name="Lipzen A."/>
            <person name="Riley R."/>
            <person name="Andreopoulos W."/>
            <person name="He G."/>
            <person name="Johnson J."/>
            <person name="Nolan M."/>
            <person name="Tritt A."/>
            <person name="Barry K.W."/>
            <person name="Grigoriev I.V."/>
            <person name="Nagy L.G."/>
            <person name="Hibbett D."/>
            <person name="Henrissat B."/>
            <person name="Matheny P.B."/>
            <person name="Labbe J."/>
            <person name="Martin F.M."/>
        </authorList>
    </citation>
    <scope>NUCLEOTIDE SEQUENCE</scope>
    <source>
        <strain evidence="1">EC-137</strain>
    </source>
</reference>
<accession>A0ACB8Q5V8</accession>
<name>A0ACB8Q5V8_9AGAM</name>
<reference evidence="1" key="1">
    <citation type="submission" date="2021-02" db="EMBL/GenBank/DDBJ databases">
        <authorList>
            <consortium name="DOE Joint Genome Institute"/>
            <person name="Ahrendt S."/>
            <person name="Looney B.P."/>
            <person name="Miyauchi S."/>
            <person name="Morin E."/>
            <person name="Drula E."/>
            <person name="Courty P.E."/>
            <person name="Chicoki N."/>
            <person name="Fauchery L."/>
            <person name="Kohler A."/>
            <person name="Kuo A."/>
            <person name="Labutti K."/>
            <person name="Pangilinan J."/>
            <person name="Lipzen A."/>
            <person name="Riley R."/>
            <person name="Andreopoulos W."/>
            <person name="He G."/>
            <person name="Johnson J."/>
            <person name="Barry K.W."/>
            <person name="Grigoriev I.V."/>
            <person name="Nagy L."/>
            <person name="Hibbett D."/>
            <person name="Henrissat B."/>
            <person name="Matheny P.B."/>
            <person name="Labbe J."/>
            <person name="Martin F."/>
        </authorList>
    </citation>
    <scope>NUCLEOTIDE SEQUENCE</scope>
    <source>
        <strain evidence="1">EC-137</strain>
    </source>
</reference>
<protein>
    <submittedName>
        <fullName evidence="1">Cytochrome P450</fullName>
    </submittedName>
</protein>
<proteinExistence type="predicted"/>
<evidence type="ECO:0000313" key="2">
    <source>
        <dbReference type="Proteomes" id="UP000814128"/>
    </source>
</evidence>
<sequence length="99" mass="10814">MSVNVNNAASDEERFSDDELMIQINIAGSDTTSNALSRILCLLFLHPDVQDKVHGEPAEAGDATGEMTYDDLIGFSYFEAVFRETLQFYPPSTSCNGSA</sequence>
<dbReference type="Proteomes" id="UP000814128">
    <property type="component" value="Unassembled WGS sequence"/>
</dbReference>
<evidence type="ECO:0000313" key="1">
    <source>
        <dbReference type="EMBL" id="KAI0027072.1"/>
    </source>
</evidence>